<evidence type="ECO:0000259" key="1">
    <source>
        <dbReference type="Pfam" id="PF00501"/>
    </source>
</evidence>
<dbReference type="InterPro" id="IPR050237">
    <property type="entry name" value="ATP-dep_AMP-bd_enzyme"/>
</dbReference>
<evidence type="ECO:0000313" key="3">
    <source>
        <dbReference type="EMBL" id="MEC4722338.1"/>
    </source>
</evidence>
<organism evidence="3 4">
    <name type="scientific">Noviherbaspirillum album</name>
    <dbReference type="NCBI Taxonomy" id="3080276"/>
    <lineage>
        <taxon>Bacteria</taxon>
        <taxon>Pseudomonadati</taxon>
        <taxon>Pseudomonadota</taxon>
        <taxon>Betaproteobacteria</taxon>
        <taxon>Burkholderiales</taxon>
        <taxon>Oxalobacteraceae</taxon>
        <taxon>Noviherbaspirillum</taxon>
    </lineage>
</organism>
<dbReference type="InterPro" id="IPR025110">
    <property type="entry name" value="AMP-bd_C"/>
</dbReference>
<keyword evidence="3" id="KW-0436">Ligase</keyword>
<evidence type="ECO:0000313" key="4">
    <source>
        <dbReference type="Proteomes" id="UP001352263"/>
    </source>
</evidence>
<keyword evidence="4" id="KW-1185">Reference proteome</keyword>
<feature type="domain" description="AMP-dependent synthetase/ligase" evidence="1">
    <location>
        <begin position="29"/>
        <end position="408"/>
    </location>
</feature>
<dbReference type="InterPro" id="IPR000873">
    <property type="entry name" value="AMP-dep_synth/lig_dom"/>
</dbReference>
<dbReference type="Pfam" id="PF13193">
    <property type="entry name" value="AMP-binding_C"/>
    <property type="match status" value="1"/>
</dbReference>
<dbReference type="RefSeq" id="WP_326509011.1">
    <property type="nucleotide sequence ID" value="NZ_JAWIIV010000028.1"/>
</dbReference>
<dbReference type="GO" id="GO:0016874">
    <property type="term" value="F:ligase activity"/>
    <property type="evidence" value="ECO:0007669"/>
    <property type="project" value="UniProtKB-KW"/>
</dbReference>
<dbReference type="NCBIfam" id="NF006181">
    <property type="entry name" value="PRK08314.1"/>
    <property type="match status" value="1"/>
</dbReference>
<dbReference type="Gene3D" id="3.30.300.30">
    <property type="match status" value="1"/>
</dbReference>
<dbReference type="InterPro" id="IPR020845">
    <property type="entry name" value="AMP-binding_CS"/>
</dbReference>
<comment type="caution">
    <text evidence="3">The sequence shown here is derived from an EMBL/GenBank/DDBJ whole genome shotgun (WGS) entry which is preliminary data.</text>
</comment>
<dbReference type="PANTHER" id="PTHR43767:SF1">
    <property type="entry name" value="NONRIBOSOMAL PEPTIDE SYNTHASE PES1 (EUROFUNG)-RELATED"/>
    <property type="match status" value="1"/>
</dbReference>
<dbReference type="SUPFAM" id="SSF56801">
    <property type="entry name" value="Acetyl-CoA synthetase-like"/>
    <property type="match status" value="1"/>
</dbReference>
<dbReference type="Gene3D" id="3.40.50.12780">
    <property type="entry name" value="N-terminal domain of ligase-like"/>
    <property type="match status" value="1"/>
</dbReference>
<dbReference type="InterPro" id="IPR042099">
    <property type="entry name" value="ANL_N_sf"/>
</dbReference>
<gene>
    <name evidence="3" type="ORF">RY831_24550</name>
</gene>
<sequence length="552" mass="61555">MSDRHLAFWPASQPRHLTVPRTHLFYNVEVSATRFPDKPYILYYGTPLSFAQFRDEAGRIAGYLQHECGVKKGDRVLLYLQNSPQFVLAYYGILRADAVVVPVNPMNRTTELRHYVQDTGARTAIVPQDLYQQMAPLLGDGLENILVAAYSDYLKQPTDLRMPDFVSAPRENISGKGVTLWADMLERNLRPGPMTAGPDNLCVMPYTSGTTGHPKGCMHTHGSVMYSLVASMQWFGAHQDAVMLSVLPFFHVTGMQGSMSGPLYLGSTIVVLSRWDREVASECIQRHRVTSLQVISTMVVDMLANPRIGEYDLSSLRGIRGGGAAMPAAVAKKLDDLIGLPYVEGYGMSETIAATHINPPQRPKRQCLGIPIYDVDARVVDPADFHELAAGEVGEIVVHAPNVMQGYWNHPEATREAFIELDGKRFLRTGDLATTDEDGYFFMVDRLKRMINASGFKVWPAEVEALMYQHPAIQEACIIAARDAKRGETVKAMVVLKEAYRGQVTEQEIIDWAHQNMAAYKSPRIVQFVDALPKSPTGKIQWRQLQEKENAA</sequence>
<name>A0ABU6JFL7_9BURK</name>
<dbReference type="PANTHER" id="PTHR43767">
    <property type="entry name" value="LONG-CHAIN-FATTY-ACID--COA LIGASE"/>
    <property type="match status" value="1"/>
</dbReference>
<accession>A0ABU6JFL7</accession>
<feature type="domain" description="AMP-binding enzyme C-terminal" evidence="2">
    <location>
        <begin position="462"/>
        <end position="539"/>
    </location>
</feature>
<evidence type="ECO:0000259" key="2">
    <source>
        <dbReference type="Pfam" id="PF13193"/>
    </source>
</evidence>
<dbReference type="PROSITE" id="PS00455">
    <property type="entry name" value="AMP_BINDING"/>
    <property type="match status" value="1"/>
</dbReference>
<dbReference type="Proteomes" id="UP001352263">
    <property type="component" value="Unassembled WGS sequence"/>
</dbReference>
<dbReference type="EMBL" id="JAWIIV010000028">
    <property type="protein sequence ID" value="MEC4722338.1"/>
    <property type="molecule type" value="Genomic_DNA"/>
</dbReference>
<protein>
    <submittedName>
        <fullName evidence="3">Long-chain fatty acid--CoA ligase</fullName>
    </submittedName>
</protein>
<reference evidence="3 4" key="1">
    <citation type="submission" date="2023-10" db="EMBL/GenBank/DDBJ databases">
        <title>Noviherbaspirillum sp. CPCC 100848 genome assembly.</title>
        <authorList>
            <person name="Li X.Y."/>
            <person name="Fang X.M."/>
        </authorList>
    </citation>
    <scope>NUCLEOTIDE SEQUENCE [LARGE SCALE GENOMIC DNA]</scope>
    <source>
        <strain evidence="3 4">CPCC 100848</strain>
    </source>
</reference>
<proteinExistence type="predicted"/>
<dbReference type="InterPro" id="IPR045851">
    <property type="entry name" value="AMP-bd_C_sf"/>
</dbReference>
<dbReference type="Pfam" id="PF00501">
    <property type="entry name" value="AMP-binding"/>
    <property type="match status" value="1"/>
</dbReference>